<keyword evidence="5 14" id="KW-0408">Iron</keyword>
<evidence type="ECO:0000259" key="15">
    <source>
        <dbReference type="Pfam" id="PF01507"/>
    </source>
</evidence>
<proteinExistence type="inferred from homology"/>
<sequence length="234" mass="26371">MNEAKNLPDLRQHLSTLDAAAGLRYLAEAFPGGVTFSSSLGKEDQVITHLIAAENLPIHIFSLDTGRLFPETLDLLARTTARYSSPIEVIYPPQEPLERWVRTNGINGFYESIEKRKGCCALRKVEGLKRGLAGKQVWITGLRAEQSENRASMPLLEWDSNFHLFKYNPLLHWTDADVDAFIEKEAVPYNPLHDKGYPSIGCAPCTRAIQPGEDSRAGRWWWESSHKECGLHVK</sequence>
<feature type="binding site" evidence="14">
    <location>
        <position position="119"/>
    </location>
    <ligand>
        <name>[4Fe-4S] cluster</name>
        <dbReference type="ChEBI" id="CHEBI:49883"/>
    </ligand>
</feature>
<dbReference type="InterPro" id="IPR004511">
    <property type="entry name" value="PAPS/APS_Rdtase"/>
</dbReference>
<feature type="binding site" evidence="14">
    <location>
        <position position="202"/>
    </location>
    <ligand>
        <name>[4Fe-4S] cluster</name>
        <dbReference type="ChEBI" id="CHEBI:49883"/>
    </ligand>
</feature>
<dbReference type="GO" id="GO:0043866">
    <property type="term" value="F:adenylyl-sulfate reductase (thioredoxin) activity"/>
    <property type="evidence" value="ECO:0007669"/>
    <property type="project" value="UniProtKB-EC"/>
</dbReference>
<comment type="similarity">
    <text evidence="1 14">Belongs to the PAPS reductase family. CysH subfamily.</text>
</comment>
<dbReference type="SUPFAM" id="SSF52402">
    <property type="entry name" value="Adenine nucleotide alpha hydrolases-like"/>
    <property type="match status" value="1"/>
</dbReference>
<dbReference type="GO" id="GO:0019344">
    <property type="term" value="P:cysteine biosynthetic process"/>
    <property type="evidence" value="ECO:0007669"/>
    <property type="project" value="InterPro"/>
</dbReference>
<dbReference type="OrthoDB" id="9794018at2"/>
<dbReference type="GO" id="GO:0005737">
    <property type="term" value="C:cytoplasm"/>
    <property type="evidence" value="ECO:0007669"/>
    <property type="project" value="UniProtKB-SubCell"/>
</dbReference>
<evidence type="ECO:0000256" key="7">
    <source>
        <dbReference type="ARBA" id="ARBA00024298"/>
    </source>
</evidence>
<evidence type="ECO:0000256" key="4">
    <source>
        <dbReference type="ARBA" id="ARBA00023002"/>
    </source>
</evidence>
<evidence type="ECO:0000256" key="8">
    <source>
        <dbReference type="ARBA" id="ARBA00024327"/>
    </source>
</evidence>
<evidence type="ECO:0000256" key="2">
    <source>
        <dbReference type="ARBA" id="ARBA00022490"/>
    </source>
</evidence>
<organism evidence="16 17">
    <name type="scientific">Nitritalea halalkaliphila LW7</name>
    <dbReference type="NCBI Taxonomy" id="1189621"/>
    <lineage>
        <taxon>Bacteria</taxon>
        <taxon>Pseudomonadati</taxon>
        <taxon>Bacteroidota</taxon>
        <taxon>Cytophagia</taxon>
        <taxon>Cytophagales</taxon>
        <taxon>Cyclobacteriaceae</taxon>
        <taxon>Nitritalea</taxon>
    </lineage>
</organism>
<dbReference type="PANTHER" id="PTHR46482">
    <property type="entry name" value="5'-ADENYLYLSULFATE REDUCTASE 3, CHLOROPLASTIC"/>
    <property type="match status" value="1"/>
</dbReference>
<dbReference type="Pfam" id="PF01507">
    <property type="entry name" value="PAPS_reduct"/>
    <property type="match status" value="1"/>
</dbReference>
<comment type="subcellular location">
    <subcellularLocation>
        <location evidence="14">Cytoplasm</location>
    </subcellularLocation>
</comment>
<dbReference type="PIRSF" id="PIRSF000857">
    <property type="entry name" value="PAPS_reductase"/>
    <property type="match status" value="1"/>
</dbReference>
<dbReference type="AlphaFoldDB" id="I5C180"/>
<dbReference type="InterPro" id="IPR011798">
    <property type="entry name" value="APS_reductase"/>
</dbReference>
<evidence type="ECO:0000256" key="12">
    <source>
        <dbReference type="ARBA" id="ARBA00032041"/>
    </source>
</evidence>
<evidence type="ECO:0000256" key="14">
    <source>
        <dbReference type="HAMAP-Rule" id="MF_00063"/>
    </source>
</evidence>
<keyword evidence="17" id="KW-1185">Reference proteome</keyword>
<dbReference type="CDD" id="cd23945">
    <property type="entry name" value="PAPS_reductase"/>
    <property type="match status" value="1"/>
</dbReference>
<comment type="catalytic activity">
    <reaction evidence="13 14">
        <text>[thioredoxin]-disulfide + sulfite + AMP + 2 H(+) = adenosine 5'-phosphosulfate + [thioredoxin]-dithiol</text>
        <dbReference type="Rhea" id="RHEA:21976"/>
        <dbReference type="Rhea" id="RHEA-COMP:10698"/>
        <dbReference type="Rhea" id="RHEA-COMP:10700"/>
        <dbReference type="ChEBI" id="CHEBI:15378"/>
        <dbReference type="ChEBI" id="CHEBI:17359"/>
        <dbReference type="ChEBI" id="CHEBI:29950"/>
        <dbReference type="ChEBI" id="CHEBI:50058"/>
        <dbReference type="ChEBI" id="CHEBI:58243"/>
        <dbReference type="ChEBI" id="CHEBI:456215"/>
        <dbReference type="EC" id="1.8.4.10"/>
    </reaction>
</comment>
<feature type="binding site" evidence="14">
    <location>
        <position position="205"/>
    </location>
    <ligand>
        <name>[4Fe-4S] cluster</name>
        <dbReference type="ChEBI" id="CHEBI:49883"/>
    </ligand>
</feature>
<keyword evidence="4 14" id="KW-0560">Oxidoreductase</keyword>
<dbReference type="EC" id="1.8.4.10" evidence="9 14"/>
<dbReference type="InterPro" id="IPR002500">
    <property type="entry name" value="PAPS_reduct_dom"/>
</dbReference>
<dbReference type="GO" id="GO:0051539">
    <property type="term" value="F:4 iron, 4 sulfur cluster binding"/>
    <property type="evidence" value="ECO:0007669"/>
    <property type="project" value="UniProtKB-UniRule"/>
</dbReference>
<dbReference type="HAMAP" id="MF_00063">
    <property type="entry name" value="CysH"/>
    <property type="match status" value="1"/>
</dbReference>
<keyword evidence="6 14" id="KW-0411">Iron-sulfur</keyword>
<feature type="domain" description="Phosphoadenosine phosphosulphate reductase" evidence="15">
    <location>
        <begin position="35"/>
        <end position="208"/>
    </location>
</feature>
<evidence type="ECO:0000256" key="3">
    <source>
        <dbReference type="ARBA" id="ARBA00022723"/>
    </source>
</evidence>
<dbReference type="NCBIfam" id="NF002537">
    <property type="entry name" value="PRK02090.1"/>
    <property type="match status" value="1"/>
</dbReference>
<name>I5C180_9BACT</name>
<dbReference type="EMBL" id="AJYA01000029">
    <property type="protein sequence ID" value="EIM75582.1"/>
    <property type="molecule type" value="Genomic_DNA"/>
</dbReference>
<dbReference type="PATRIC" id="fig|1189621.3.peg.2735"/>
<accession>I5C180</accession>
<evidence type="ECO:0000256" key="1">
    <source>
        <dbReference type="ARBA" id="ARBA00009732"/>
    </source>
</evidence>
<evidence type="ECO:0000256" key="9">
    <source>
        <dbReference type="ARBA" id="ARBA00024386"/>
    </source>
</evidence>
<feature type="binding site" evidence="14">
    <location>
        <position position="120"/>
    </location>
    <ligand>
        <name>[4Fe-4S] cluster</name>
        <dbReference type="ChEBI" id="CHEBI:49883"/>
    </ligand>
</feature>
<evidence type="ECO:0000256" key="6">
    <source>
        <dbReference type="ARBA" id="ARBA00023014"/>
    </source>
</evidence>
<dbReference type="GO" id="GO:0070814">
    <property type="term" value="P:hydrogen sulfide biosynthetic process"/>
    <property type="evidence" value="ECO:0007669"/>
    <property type="project" value="UniProtKB-UniRule"/>
</dbReference>
<comment type="caution">
    <text evidence="16">The sequence shown here is derived from an EMBL/GenBank/DDBJ whole genome shotgun (WGS) entry which is preliminary data.</text>
</comment>
<dbReference type="Proteomes" id="UP000005551">
    <property type="component" value="Unassembled WGS sequence"/>
</dbReference>
<dbReference type="InterPro" id="IPR014729">
    <property type="entry name" value="Rossmann-like_a/b/a_fold"/>
</dbReference>
<evidence type="ECO:0000256" key="10">
    <source>
        <dbReference type="ARBA" id="ARBA00029514"/>
    </source>
</evidence>
<dbReference type="Gene3D" id="3.40.50.620">
    <property type="entry name" value="HUPs"/>
    <property type="match status" value="1"/>
</dbReference>
<protein>
    <recommendedName>
        <fullName evidence="10 14">Adenosine 5'-phosphosulfate reductase</fullName>
        <shortName evidence="14">APS reductase</shortName>
        <ecNumber evidence="9 14">1.8.4.10</ecNumber>
    </recommendedName>
    <alternativeName>
        <fullName evidence="12 14">5'-adenylylsulfate reductase</fullName>
    </alternativeName>
    <alternativeName>
        <fullName evidence="11 14">Thioredoxin-dependent 5'-adenylylsulfate reductase</fullName>
    </alternativeName>
</protein>
<comment type="function">
    <text evidence="7 14">Catalyzes the formation of sulfite from adenosine 5'-phosphosulfate (APS) using thioredoxin as an electron donor.</text>
</comment>
<evidence type="ECO:0000256" key="13">
    <source>
        <dbReference type="ARBA" id="ARBA00048441"/>
    </source>
</evidence>
<evidence type="ECO:0000313" key="17">
    <source>
        <dbReference type="Proteomes" id="UP000005551"/>
    </source>
</evidence>
<evidence type="ECO:0000313" key="16">
    <source>
        <dbReference type="EMBL" id="EIM75582.1"/>
    </source>
</evidence>
<keyword evidence="2 14" id="KW-0963">Cytoplasm</keyword>
<dbReference type="NCBIfam" id="TIGR02055">
    <property type="entry name" value="APS_reductase"/>
    <property type="match status" value="1"/>
</dbReference>
<dbReference type="GO" id="GO:0046872">
    <property type="term" value="F:metal ion binding"/>
    <property type="evidence" value="ECO:0007669"/>
    <property type="project" value="UniProtKB-KW"/>
</dbReference>
<evidence type="ECO:0000256" key="11">
    <source>
        <dbReference type="ARBA" id="ARBA00030894"/>
    </source>
</evidence>
<dbReference type="STRING" id="1189621.A3SI_13118"/>
<dbReference type="GO" id="GO:0019379">
    <property type="term" value="P:sulfate assimilation, phosphoadenylyl sulfate reduction by phosphoadenylyl-sulfate reductase (thioredoxin)"/>
    <property type="evidence" value="ECO:0007669"/>
    <property type="project" value="UniProtKB-UniRule"/>
</dbReference>
<dbReference type="RefSeq" id="WP_009055792.1">
    <property type="nucleotide sequence ID" value="NZ_AJYA01000029.1"/>
</dbReference>
<comment type="pathway">
    <text evidence="8 14">Sulfur metabolism; hydrogen sulfide biosynthesis; sulfite from sulfate.</text>
</comment>
<dbReference type="PANTHER" id="PTHR46482:SF9">
    <property type="entry name" value="5'-ADENYLYLSULFATE REDUCTASE 1, CHLOROPLASTIC"/>
    <property type="match status" value="1"/>
</dbReference>
<comment type="cofactor">
    <cofactor evidence="14">
        <name>[4Fe-4S] cluster</name>
        <dbReference type="ChEBI" id="CHEBI:49883"/>
    </cofactor>
    <text evidence="14">Binds 1 [4Fe-4S] cluster per subunit.</text>
</comment>
<feature type="active site" description="Nucleophile; cysteine thiosulfonate intermediate" evidence="14">
    <location>
        <position position="229"/>
    </location>
</feature>
<reference evidence="16 17" key="1">
    <citation type="submission" date="2012-05" db="EMBL/GenBank/DDBJ databases">
        <title>Genome sequence of Nitritalea halalkaliphila LW7.</title>
        <authorList>
            <person name="Jangir P.K."/>
            <person name="Singh A."/>
            <person name="Shivaji S."/>
            <person name="Sharma R."/>
        </authorList>
    </citation>
    <scope>NUCLEOTIDE SEQUENCE [LARGE SCALE GENOMIC DNA]</scope>
    <source>
        <strain evidence="16 17">LW7</strain>
    </source>
</reference>
<evidence type="ECO:0000256" key="5">
    <source>
        <dbReference type="ARBA" id="ARBA00023004"/>
    </source>
</evidence>
<dbReference type="GO" id="GO:0004604">
    <property type="term" value="F:phosphoadenylyl-sulfate reductase (thioredoxin) activity"/>
    <property type="evidence" value="ECO:0007669"/>
    <property type="project" value="UniProtKB-UniRule"/>
</dbReference>
<gene>
    <name evidence="14" type="primary">cysH</name>
    <name evidence="16" type="ORF">A3SI_13118</name>
</gene>
<keyword evidence="3 14" id="KW-0479">Metal-binding</keyword>